<feature type="transmembrane region" description="Helical" evidence="2">
    <location>
        <begin position="182"/>
        <end position="200"/>
    </location>
</feature>
<dbReference type="Proteomes" id="UP000053477">
    <property type="component" value="Unassembled WGS sequence"/>
</dbReference>
<proteinExistence type="predicted"/>
<feature type="compositionally biased region" description="Basic and acidic residues" evidence="1">
    <location>
        <begin position="443"/>
        <end position="461"/>
    </location>
</feature>
<evidence type="ECO:0000313" key="3">
    <source>
        <dbReference type="EMBL" id="KLO18914.1"/>
    </source>
</evidence>
<feature type="transmembrane region" description="Helical" evidence="2">
    <location>
        <begin position="77"/>
        <end position="95"/>
    </location>
</feature>
<sequence>MLSLVVNERLYLALVIFFFLLVILLVYAYEASVSLKVWLTVQELPPPSRIESTGRDGLDISKELDLRIGAHAGRDKVVLLFLLSIPLFAVLELAMDEPRSNIDRRSIFLFAFPLIYASAKMMDTLAARDLQLGELFAVRTSSGVPILTFARSNKQLGFRFPIPALLYGVFVAFYALYTQGMLSSYLSLHFTLFFLVVNGYQCNTILRFRGRVKYAVLFAIVAMFNFGRAFLRIESSNDSPSSGSEEQCEMALEVLLLSCFFSYLPFELVALCYRFDYSCSKARGEISTKDIGIELCNAKKTDIQTLFDIQLPQRSEEYYGLQLPSLRSSAILATADPKFPKSYYHTACSSFVLSALLVFFLSSETVGLKFTGLATFDAIGLYLMPVALPLMYIVVLLRAAGRGELGLLWNYEERWQLRSHQTNINGSAPLQDGNVLAFSILSDKDSKDEQNEERYEGRGSDKSNSIVPV</sequence>
<gene>
    <name evidence="3" type="ORF">SCHPADRAFT_93155</name>
</gene>
<name>A0A0H2S4S5_9AGAM</name>
<feature type="region of interest" description="Disordered" evidence="1">
    <location>
        <begin position="443"/>
        <end position="469"/>
    </location>
</feature>
<evidence type="ECO:0000313" key="4">
    <source>
        <dbReference type="Proteomes" id="UP000053477"/>
    </source>
</evidence>
<reference evidence="3 4" key="1">
    <citation type="submission" date="2015-04" db="EMBL/GenBank/DDBJ databases">
        <title>Complete genome sequence of Schizopora paradoxa KUC8140, a cosmopolitan wood degrader in East Asia.</title>
        <authorList>
            <consortium name="DOE Joint Genome Institute"/>
            <person name="Min B."/>
            <person name="Park H."/>
            <person name="Jang Y."/>
            <person name="Kim J.-J."/>
            <person name="Kim K.H."/>
            <person name="Pangilinan J."/>
            <person name="Lipzen A."/>
            <person name="Riley R."/>
            <person name="Grigoriev I.V."/>
            <person name="Spatafora J.W."/>
            <person name="Choi I.-G."/>
        </authorList>
    </citation>
    <scope>NUCLEOTIDE SEQUENCE [LARGE SCALE GENOMIC DNA]</scope>
    <source>
        <strain evidence="3 4">KUC8140</strain>
    </source>
</reference>
<evidence type="ECO:0000256" key="1">
    <source>
        <dbReference type="SAM" id="MobiDB-lite"/>
    </source>
</evidence>
<feature type="transmembrane region" description="Helical" evidence="2">
    <location>
        <begin position="381"/>
        <end position="400"/>
    </location>
</feature>
<feature type="transmembrane region" description="Helical" evidence="2">
    <location>
        <begin position="156"/>
        <end position="176"/>
    </location>
</feature>
<feature type="transmembrane region" description="Helical" evidence="2">
    <location>
        <begin position="107"/>
        <end position="126"/>
    </location>
</feature>
<keyword evidence="2" id="KW-0812">Transmembrane</keyword>
<accession>A0A0H2S4S5</accession>
<dbReference type="InParanoid" id="A0A0H2S4S5"/>
<protein>
    <submittedName>
        <fullName evidence="3">Uncharacterized protein</fullName>
    </submittedName>
</protein>
<dbReference type="EMBL" id="KQ085890">
    <property type="protein sequence ID" value="KLO18914.1"/>
    <property type="molecule type" value="Genomic_DNA"/>
</dbReference>
<feature type="transmembrane region" description="Helical" evidence="2">
    <location>
        <begin position="12"/>
        <end position="29"/>
    </location>
</feature>
<keyword evidence="2" id="KW-1133">Transmembrane helix</keyword>
<keyword evidence="2" id="KW-0472">Membrane</keyword>
<feature type="transmembrane region" description="Helical" evidence="2">
    <location>
        <begin position="251"/>
        <end position="273"/>
    </location>
</feature>
<organism evidence="3 4">
    <name type="scientific">Schizopora paradoxa</name>
    <dbReference type="NCBI Taxonomy" id="27342"/>
    <lineage>
        <taxon>Eukaryota</taxon>
        <taxon>Fungi</taxon>
        <taxon>Dikarya</taxon>
        <taxon>Basidiomycota</taxon>
        <taxon>Agaricomycotina</taxon>
        <taxon>Agaricomycetes</taxon>
        <taxon>Hymenochaetales</taxon>
        <taxon>Schizoporaceae</taxon>
        <taxon>Schizopora</taxon>
    </lineage>
</organism>
<feature type="transmembrane region" description="Helical" evidence="2">
    <location>
        <begin position="212"/>
        <end position="231"/>
    </location>
</feature>
<feature type="transmembrane region" description="Helical" evidence="2">
    <location>
        <begin position="343"/>
        <end position="361"/>
    </location>
</feature>
<dbReference type="AlphaFoldDB" id="A0A0H2S4S5"/>
<keyword evidence="4" id="KW-1185">Reference proteome</keyword>
<evidence type="ECO:0000256" key="2">
    <source>
        <dbReference type="SAM" id="Phobius"/>
    </source>
</evidence>